<name>A0A8H3M4I0_9GLOM</name>
<organism evidence="1 2">
    <name type="scientific">Rhizophagus clarus</name>
    <dbReference type="NCBI Taxonomy" id="94130"/>
    <lineage>
        <taxon>Eukaryota</taxon>
        <taxon>Fungi</taxon>
        <taxon>Fungi incertae sedis</taxon>
        <taxon>Mucoromycota</taxon>
        <taxon>Glomeromycotina</taxon>
        <taxon>Glomeromycetes</taxon>
        <taxon>Glomerales</taxon>
        <taxon>Glomeraceae</taxon>
        <taxon>Rhizophagus</taxon>
    </lineage>
</organism>
<reference evidence="1" key="1">
    <citation type="submission" date="2019-10" db="EMBL/GenBank/DDBJ databases">
        <title>Conservation and host-specific expression of non-tandemly repeated heterogenous ribosome RNA gene in arbuscular mycorrhizal fungi.</title>
        <authorList>
            <person name="Maeda T."/>
            <person name="Kobayashi Y."/>
            <person name="Nakagawa T."/>
            <person name="Ezawa T."/>
            <person name="Yamaguchi K."/>
            <person name="Bino T."/>
            <person name="Nishimoto Y."/>
            <person name="Shigenobu S."/>
            <person name="Kawaguchi M."/>
        </authorList>
    </citation>
    <scope>NUCLEOTIDE SEQUENCE</scope>
    <source>
        <strain evidence="1">HR1</strain>
    </source>
</reference>
<dbReference type="Proteomes" id="UP000615446">
    <property type="component" value="Unassembled WGS sequence"/>
</dbReference>
<dbReference type="EMBL" id="BLAL01000286">
    <property type="protein sequence ID" value="GET00588.1"/>
    <property type="molecule type" value="Genomic_DNA"/>
</dbReference>
<accession>A0A8H3M4I0</accession>
<comment type="caution">
    <text evidence="1">The sequence shown here is derived from an EMBL/GenBank/DDBJ whole genome shotgun (WGS) entry which is preliminary data.</text>
</comment>
<gene>
    <name evidence="1" type="ORF">RCL2_002704400</name>
</gene>
<proteinExistence type="predicted"/>
<protein>
    <submittedName>
        <fullName evidence="1">Uncharacterized protein</fullName>
    </submittedName>
</protein>
<dbReference type="AlphaFoldDB" id="A0A8H3M4I0"/>
<evidence type="ECO:0000313" key="1">
    <source>
        <dbReference type="EMBL" id="GET00588.1"/>
    </source>
</evidence>
<sequence length="143" mass="16629">MSIYPYVSSSLKISDQRLNIYQLFDVDFYIKKGDSEKSEKMLNKTEKAFVLELNGSIQSGMRNLLLEDDDPMDKKMHLSDGKTDQGGASVKWRKLTKKEASVRKHVKIARQKTYPLKPKSDIRADRSDENLEAYIFLNFDPRY</sequence>
<evidence type="ECO:0000313" key="2">
    <source>
        <dbReference type="Proteomes" id="UP000615446"/>
    </source>
</evidence>